<comment type="caution">
    <text evidence="2">The sequence shown here is derived from an EMBL/GenBank/DDBJ whole genome shotgun (WGS) entry which is preliminary data.</text>
</comment>
<protein>
    <submittedName>
        <fullName evidence="2">Uncharacterized protein</fullName>
    </submittedName>
</protein>
<feature type="region of interest" description="Disordered" evidence="1">
    <location>
        <begin position="69"/>
        <end position="95"/>
    </location>
</feature>
<gene>
    <name evidence="2" type="ORF">PPG34_00740</name>
</gene>
<dbReference type="EMBL" id="JAQOUE010000001">
    <property type="protein sequence ID" value="MDT7040853.1"/>
    <property type="molecule type" value="Genomic_DNA"/>
</dbReference>
<dbReference type="RefSeq" id="WP_313831212.1">
    <property type="nucleotide sequence ID" value="NZ_JAQOUE010000001.1"/>
</dbReference>
<accession>A0ABU3K399</accession>
<sequence length="95" mass="9901">MTRAPQGSAPGPARRKDVVSQRSQHDVRRAGRIGHGRGERAPELGHHRGGGLVDVAAGESPRPWQIVGARAGSSLYPGGPHDAHSETSEEKVAAG</sequence>
<feature type="region of interest" description="Disordered" evidence="1">
    <location>
        <begin position="1"/>
        <end position="57"/>
    </location>
</feature>
<organism evidence="2 3">
    <name type="scientific">Candidatus Nitronereus thalassa</name>
    <dbReference type="NCBI Taxonomy" id="3020898"/>
    <lineage>
        <taxon>Bacteria</taxon>
        <taxon>Pseudomonadati</taxon>
        <taxon>Nitrospirota</taxon>
        <taxon>Nitrospiria</taxon>
        <taxon>Nitrospirales</taxon>
        <taxon>Nitrospiraceae</taxon>
        <taxon>Candidatus Nitronereus</taxon>
    </lineage>
</organism>
<keyword evidence="3" id="KW-1185">Reference proteome</keyword>
<evidence type="ECO:0000313" key="3">
    <source>
        <dbReference type="Proteomes" id="UP001250932"/>
    </source>
</evidence>
<proteinExistence type="predicted"/>
<feature type="compositionally biased region" description="Basic and acidic residues" evidence="1">
    <location>
        <begin position="81"/>
        <end position="95"/>
    </location>
</feature>
<reference evidence="2 3" key="1">
    <citation type="journal article" date="2023" name="ISME J.">
        <title>Cultivation and genomic characterization of novel and ubiquitous marine nitrite-oxidizing bacteria from the Nitrospirales.</title>
        <authorList>
            <person name="Mueller A.J."/>
            <person name="Daebeler A."/>
            <person name="Herbold C.W."/>
            <person name="Kirkegaard R.H."/>
            <person name="Daims H."/>
        </authorList>
    </citation>
    <scope>NUCLEOTIDE SEQUENCE [LARGE SCALE GENOMIC DNA]</scope>
    <source>
        <strain evidence="2 3">EB</strain>
    </source>
</reference>
<feature type="compositionally biased region" description="Basic and acidic residues" evidence="1">
    <location>
        <begin position="36"/>
        <end position="46"/>
    </location>
</feature>
<feature type="compositionally biased region" description="Basic and acidic residues" evidence="1">
    <location>
        <begin position="14"/>
        <end position="29"/>
    </location>
</feature>
<evidence type="ECO:0000256" key="1">
    <source>
        <dbReference type="SAM" id="MobiDB-lite"/>
    </source>
</evidence>
<name>A0ABU3K399_9BACT</name>
<evidence type="ECO:0000313" key="2">
    <source>
        <dbReference type="EMBL" id="MDT7040853.1"/>
    </source>
</evidence>
<dbReference type="Proteomes" id="UP001250932">
    <property type="component" value="Unassembled WGS sequence"/>
</dbReference>